<comment type="subcellular location">
    <subcellularLocation>
        <location evidence="1 7">Periplasm</location>
    </subcellularLocation>
</comment>
<gene>
    <name evidence="10" type="ORF">SB593_29750</name>
</gene>
<evidence type="ECO:0000256" key="3">
    <source>
        <dbReference type="ARBA" id="ARBA00022729"/>
    </source>
</evidence>
<evidence type="ECO:0000256" key="6">
    <source>
        <dbReference type="ARBA" id="ARBA00023284"/>
    </source>
</evidence>
<comment type="similarity">
    <text evidence="2 7">Belongs to the thioredoxin family. DsbC subfamily.</text>
</comment>
<dbReference type="InterPro" id="IPR036249">
    <property type="entry name" value="Thioredoxin-like_sf"/>
</dbReference>
<dbReference type="InterPro" id="IPR033954">
    <property type="entry name" value="DiS-bond_Isoase_DsbC/G"/>
</dbReference>
<dbReference type="Pfam" id="PF10411">
    <property type="entry name" value="DsbC_N"/>
    <property type="match status" value="1"/>
</dbReference>
<evidence type="ECO:0000313" key="11">
    <source>
        <dbReference type="Proteomes" id="UP001304467"/>
    </source>
</evidence>
<feature type="chain" id="PRO_5045009986" description="Thiol:disulfide interchange protein" evidence="7">
    <location>
        <begin position="20"/>
        <end position="303"/>
    </location>
</feature>
<dbReference type="InterPro" id="IPR012336">
    <property type="entry name" value="Thioredoxin-like_fold"/>
</dbReference>
<dbReference type="PANTHER" id="PTHR35272:SF3">
    <property type="entry name" value="THIOL:DISULFIDE INTERCHANGE PROTEIN DSBC"/>
    <property type="match status" value="1"/>
</dbReference>
<feature type="domain" description="Thioredoxin-like fold" evidence="9">
    <location>
        <begin position="154"/>
        <end position="300"/>
    </location>
</feature>
<protein>
    <recommendedName>
        <fullName evidence="7">Thiol:disulfide interchange protein</fullName>
    </recommendedName>
</protein>
<dbReference type="InterPro" id="IPR018950">
    <property type="entry name" value="DiS-bond_isomerase_DsbC/G_N"/>
</dbReference>
<evidence type="ECO:0000256" key="5">
    <source>
        <dbReference type="ARBA" id="ARBA00023157"/>
    </source>
</evidence>
<dbReference type="Gene3D" id="3.10.450.70">
    <property type="entry name" value="Disulphide bond isomerase, DsbC/G, N-terminal"/>
    <property type="match status" value="1"/>
</dbReference>
<dbReference type="EMBL" id="JAWRLE010000066">
    <property type="protein sequence ID" value="MEB2583128.1"/>
    <property type="molecule type" value="Genomic_DNA"/>
</dbReference>
<dbReference type="InterPro" id="IPR051470">
    <property type="entry name" value="Thiol:disulfide_interchange"/>
</dbReference>
<evidence type="ECO:0000256" key="1">
    <source>
        <dbReference type="ARBA" id="ARBA00004418"/>
    </source>
</evidence>
<keyword evidence="11" id="KW-1185">Reference proteome</keyword>
<evidence type="ECO:0000256" key="2">
    <source>
        <dbReference type="ARBA" id="ARBA00009813"/>
    </source>
</evidence>
<dbReference type="SUPFAM" id="SSF52833">
    <property type="entry name" value="Thioredoxin-like"/>
    <property type="match status" value="1"/>
</dbReference>
<keyword evidence="3 7" id="KW-0732">Signal</keyword>
<feature type="signal peptide" evidence="7">
    <location>
        <begin position="1"/>
        <end position="19"/>
    </location>
</feature>
<keyword evidence="5" id="KW-1015">Disulfide bond</keyword>
<evidence type="ECO:0000256" key="7">
    <source>
        <dbReference type="RuleBase" id="RU364038"/>
    </source>
</evidence>
<feature type="domain" description="Disulphide bond isomerase DsbC/G N-terminal" evidence="8">
    <location>
        <begin position="65"/>
        <end position="129"/>
    </location>
</feature>
<name>A0ABU5WXL0_9BURK</name>
<dbReference type="InterPro" id="IPR009094">
    <property type="entry name" value="DiS-bond_isomerase_DsbC/G_N_sf"/>
</dbReference>
<dbReference type="PANTHER" id="PTHR35272">
    <property type="entry name" value="THIOL:DISULFIDE INTERCHANGE PROTEIN DSBC-RELATED"/>
    <property type="match status" value="1"/>
</dbReference>
<reference evidence="10 11" key="1">
    <citation type="journal article" date="2023" name="Front. Microbiol.">
        <title>Genomic analyses of Burkholderia respiratory isolates indicates two evolutionarily distinct B. anthina clades.</title>
        <authorList>
            <person name="Pham A."/>
            <person name="Volmer J.G."/>
            <person name="Chambers D.C."/>
            <person name="Smith D.J."/>
            <person name="Reid D.W."/>
            <person name="Burr L."/>
            <person name="Wells T.J."/>
        </authorList>
    </citation>
    <scope>NUCLEOTIDE SEQUENCE [LARGE SCALE GENOMIC DNA]</scope>
    <source>
        <strain evidence="10 11">BCCIQ07A</strain>
    </source>
</reference>
<comment type="caution">
    <text evidence="10">The sequence shown here is derived from an EMBL/GenBank/DDBJ whole genome shotgun (WGS) entry which is preliminary data.</text>
</comment>
<evidence type="ECO:0000256" key="4">
    <source>
        <dbReference type="ARBA" id="ARBA00022764"/>
    </source>
</evidence>
<keyword evidence="4 7" id="KW-0574">Periplasm</keyword>
<dbReference type="Pfam" id="PF13098">
    <property type="entry name" value="Thioredoxin_2"/>
    <property type="match status" value="1"/>
</dbReference>
<proteinExistence type="inferred from homology"/>
<evidence type="ECO:0000313" key="10">
    <source>
        <dbReference type="EMBL" id="MEB2583128.1"/>
    </source>
</evidence>
<dbReference type="SUPFAM" id="SSF54423">
    <property type="entry name" value="DsbC/DsbG N-terminal domain-like"/>
    <property type="match status" value="1"/>
</dbReference>
<accession>A0ABU5WXL0</accession>
<comment type="function">
    <text evidence="7">Required for disulfide bond formation in some periplasmic proteins. Acts by transferring its disulfide bond to other proteins and is reduced in the process.</text>
</comment>
<evidence type="ECO:0000259" key="9">
    <source>
        <dbReference type="Pfam" id="PF13098"/>
    </source>
</evidence>
<sequence>MKQAKFTFALLMTTCIAWGCTTQGISVVPSTVPARVAGPGSEAGVTASVGPAATSKVNPADPNLDPGVAALKAALHARYPATQFREVAATPSAGIYEVVMGNKVAYTDVTGRYFLFGHLFDMVTQQDLTVPLEQALQKVRFPADRLQDAFVEVHGSGRRKLAIFDDPDCPYCLALEDDLSKLKDVTIYRFMYPLESIHPRARAHSIAIWCAEDRLATWHAWMPLALSRWMRDQGSTPTGGAAKTPAPTRVEPKLVSCANPIEANEALAASMGISGTPALVSEDGRVLPGAASAEAIDQWLGAK</sequence>
<evidence type="ECO:0000259" key="8">
    <source>
        <dbReference type="Pfam" id="PF10411"/>
    </source>
</evidence>
<dbReference type="RefSeq" id="WP_323621146.1">
    <property type="nucleotide sequence ID" value="NZ_JAWRLE010000066.1"/>
</dbReference>
<dbReference type="CDD" id="cd03020">
    <property type="entry name" value="DsbA_DsbC_DsbG"/>
    <property type="match status" value="1"/>
</dbReference>
<keyword evidence="6 7" id="KW-0676">Redox-active center</keyword>
<dbReference type="Gene3D" id="3.40.30.10">
    <property type="entry name" value="Glutaredoxin"/>
    <property type="match status" value="1"/>
</dbReference>
<organism evidence="10 11">
    <name type="scientific">Burkholderia anthinoferrum</name>
    <dbReference type="NCBI Taxonomy" id="3090833"/>
    <lineage>
        <taxon>Bacteria</taxon>
        <taxon>Pseudomonadati</taxon>
        <taxon>Pseudomonadota</taxon>
        <taxon>Betaproteobacteria</taxon>
        <taxon>Burkholderiales</taxon>
        <taxon>Burkholderiaceae</taxon>
        <taxon>Burkholderia</taxon>
    </lineage>
</organism>
<dbReference type="Proteomes" id="UP001304467">
    <property type="component" value="Unassembled WGS sequence"/>
</dbReference>